<name>A0A0B4GHB5_METGA</name>
<evidence type="ECO:0000256" key="1">
    <source>
        <dbReference type="SAM" id="MobiDB-lite"/>
    </source>
</evidence>
<evidence type="ECO:0000313" key="3">
    <source>
        <dbReference type="Proteomes" id="UP000031192"/>
    </source>
</evidence>
<feature type="region of interest" description="Disordered" evidence="1">
    <location>
        <begin position="74"/>
        <end position="99"/>
    </location>
</feature>
<accession>A0A0B4GHB5</accession>
<organism evidence="2 3">
    <name type="scientific">Metarhizium guizhouense (strain ARSEF 977)</name>
    <dbReference type="NCBI Taxonomy" id="1276136"/>
    <lineage>
        <taxon>Eukaryota</taxon>
        <taxon>Fungi</taxon>
        <taxon>Dikarya</taxon>
        <taxon>Ascomycota</taxon>
        <taxon>Pezizomycotina</taxon>
        <taxon>Sordariomycetes</taxon>
        <taxon>Hypocreomycetidae</taxon>
        <taxon>Hypocreales</taxon>
        <taxon>Clavicipitaceae</taxon>
        <taxon>Metarhizium</taxon>
    </lineage>
</organism>
<keyword evidence="2" id="KW-0346">Stress response</keyword>
<dbReference type="OrthoDB" id="442087at2759"/>
<dbReference type="InterPro" id="IPR036869">
    <property type="entry name" value="J_dom_sf"/>
</dbReference>
<dbReference type="Proteomes" id="UP000031192">
    <property type="component" value="Unassembled WGS sequence"/>
</dbReference>
<feature type="region of interest" description="Disordered" evidence="1">
    <location>
        <begin position="1"/>
        <end position="32"/>
    </location>
</feature>
<dbReference type="Gene3D" id="1.10.287.110">
    <property type="entry name" value="DnaJ domain"/>
    <property type="match status" value="1"/>
</dbReference>
<protein>
    <submittedName>
        <fullName evidence="2">Heat shock protein DnaJ</fullName>
    </submittedName>
</protein>
<feature type="compositionally biased region" description="Basic and acidic residues" evidence="1">
    <location>
        <begin position="23"/>
        <end position="32"/>
    </location>
</feature>
<reference evidence="2 3" key="1">
    <citation type="journal article" date="2014" name="Proc. Natl. Acad. Sci. U.S.A.">
        <title>Trajectory and genomic determinants of fungal-pathogen speciation and host adaptation.</title>
        <authorList>
            <person name="Hu X."/>
            <person name="Xiao G."/>
            <person name="Zheng P."/>
            <person name="Shang Y."/>
            <person name="Su Y."/>
            <person name="Zhang X."/>
            <person name="Liu X."/>
            <person name="Zhan S."/>
            <person name="St Leger R.J."/>
            <person name="Wang C."/>
        </authorList>
    </citation>
    <scope>NUCLEOTIDE SEQUENCE [LARGE SCALE GENOMIC DNA]</scope>
    <source>
        <strain evidence="2 3">ARSEF 977</strain>
    </source>
</reference>
<evidence type="ECO:0000313" key="2">
    <source>
        <dbReference type="EMBL" id="KID81873.1"/>
    </source>
</evidence>
<proteinExistence type="predicted"/>
<keyword evidence="3" id="KW-1185">Reference proteome</keyword>
<dbReference type="EMBL" id="AZNH01000114">
    <property type="protein sequence ID" value="KID81873.1"/>
    <property type="molecule type" value="Genomic_DNA"/>
</dbReference>
<dbReference type="SUPFAM" id="SSF46565">
    <property type="entry name" value="Chaperone J-domain"/>
    <property type="match status" value="1"/>
</dbReference>
<sequence>MSTNNPPPSAALASHPDGIPLDSSEHERDTRIRRYHLINDAYYNLSDATRRTHYDAQRRSSALSTQEADLFEEAEEISQQPGGTGEANGDDDQQLREDAQFKDVFEGEMRENDMAEDGTNMPKTAFWSLIGGVTGVIGSTAGKIRDARGKSVYEVYKLLDHEGREDMLHELQRNLFSPFAGE</sequence>
<dbReference type="AlphaFoldDB" id="A0A0B4GHB5"/>
<gene>
    <name evidence="2" type="ORF">MGU_10784</name>
</gene>
<dbReference type="HOGENOM" id="CLU_073129_2_0_1"/>
<comment type="caution">
    <text evidence="2">The sequence shown here is derived from an EMBL/GenBank/DDBJ whole genome shotgun (WGS) entry which is preliminary data.</text>
</comment>